<dbReference type="InterPro" id="IPR036291">
    <property type="entry name" value="NAD(P)-bd_dom_sf"/>
</dbReference>
<keyword evidence="2" id="KW-0521">NADP</keyword>
<organism evidence="5 6">
    <name type="scientific">Ceratocystis fimbriata f. sp. platani</name>
    <dbReference type="NCBI Taxonomy" id="88771"/>
    <lineage>
        <taxon>Eukaryota</taxon>
        <taxon>Fungi</taxon>
        <taxon>Dikarya</taxon>
        <taxon>Ascomycota</taxon>
        <taxon>Pezizomycotina</taxon>
        <taxon>Sordariomycetes</taxon>
        <taxon>Hypocreomycetidae</taxon>
        <taxon>Microascales</taxon>
        <taxon>Ceratocystidaceae</taxon>
        <taxon>Ceratocystis</taxon>
    </lineage>
</organism>
<dbReference type="GO" id="GO:0016491">
    <property type="term" value="F:oxidoreductase activity"/>
    <property type="evidence" value="ECO:0007669"/>
    <property type="project" value="UniProtKB-KW"/>
</dbReference>
<dbReference type="InterPro" id="IPR002347">
    <property type="entry name" value="SDR_fam"/>
</dbReference>
<dbReference type="PRINTS" id="PR00081">
    <property type="entry name" value="GDHRDH"/>
</dbReference>
<dbReference type="PANTHER" id="PTHR43976:SF16">
    <property type="entry name" value="SHORT-CHAIN DEHYDROGENASE_REDUCTASE FAMILY PROTEIN"/>
    <property type="match status" value="1"/>
</dbReference>
<dbReference type="PANTHER" id="PTHR43976">
    <property type="entry name" value="SHORT CHAIN DEHYDROGENASE"/>
    <property type="match status" value="1"/>
</dbReference>
<comment type="caution">
    <text evidence="5">The sequence shown here is derived from an EMBL/GenBank/DDBJ whole genome shotgun (WGS) entry which is preliminary data.</text>
</comment>
<dbReference type="Pfam" id="PF00106">
    <property type="entry name" value="adh_short"/>
    <property type="match status" value="1"/>
</dbReference>
<name>A0A0F8BKY0_CERFI</name>
<dbReference type="InterPro" id="IPR020904">
    <property type="entry name" value="Sc_DH/Rdtase_CS"/>
</dbReference>
<dbReference type="OrthoDB" id="1274115at2759"/>
<dbReference type="InterPro" id="IPR051911">
    <property type="entry name" value="SDR_oxidoreductase"/>
</dbReference>
<evidence type="ECO:0000256" key="3">
    <source>
        <dbReference type="ARBA" id="ARBA00023002"/>
    </source>
</evidence>
<protein>
    <submittedName>
        <fullName evidence="5">Putative oxidoreductase YusZ</fullName>
        <ecNumber evidence="5">1.-.-.-</ecNumber>
    </submittedName>
</protein>
<dbReference type="Proteomes" id="UP000034841">
    <property type="component" value="Unassembled WGS sequence"/>
</dbReference>
<evidence type="ECO:0000313" key="5">
    <source>
        <dbReference type="EMBL" id="KKF93003.1"/>
    </source>
</evidence>
<proteinExistence type="inferred from homology"/>
<reference evidence="5 6" key="1">
    <citation type="submission" date="2015-04" db="EMBL/GenBank/DDBJ databases">
        <title>Genome sequence of Ceratocystis platani, a major pathogen of plane trees.</title>
        <authorList>
            <person name="Belbahri L."/>
        </authorList>
    </citation>
    <scope>NUCLEOTIDE SEQUENCE [LARGE SCALE GENOMIC DNA]</scope>
    <source>
        <strain evidence="5 6">CFO</strain>
    </source>
</reference>
<dbReference type="PRINTS" id="PR00080">
    <property type="entry name" value="SDRFAMILY"/>
</dbReference>
<dbReference type="EC" id="1.-.-.-" evidence="5"/>
<keyword evidence="6" id="KW-1185">Reference proteome</keyword>
<accession>A0A0F8BKY0</accession>
<gene>
    <name evidence="5" type="primary">yusZ</name>
    <name evidence="5" type="ORF">CFO_g4650</name>
</gene>
<comment type="similarity">
    <text evidence="1 4">Belongs to the short-chain dehydrogenases/reductases (SDR) family.</text>
</comment>
<dbReference type="PROSITE" id="PS00061">
    <property type="entry name" value="ADH_SHORT"/>
    <property type="match status" value="1"/>
</dbReference>
<sequence>MSPVWLITGASKGLGFTLANKTLDSGHRVIAVIRNKSSNAEAVATIEGKGGKVVELEMSSSQDTIIAAIREAEKIFGAIDVLVNNAGQSGLAPLEDVSEKDVHAMMATNLYGPMYAMQAVIPGMRDRKSGLIINVSSAMGLTGLPGGSLYAATKFALEGVTESTSKDLAAFGIEAMCVEPGAFATTMVVRTKALYSAPYKGTDAGNFLDMVAAGIDKSKLGDPDKAAARIFEYATRQGAAGALRGKTNRLMLGADCIEGVGKKVEQLTLDFELNKPIGVTTGFDS</sequence>
<dbReference type="Gene3D" id="3.40.50.720">
    <property type="entry name" value="NAD(P)-binding Rossmann-like Domain"/>
    <property type="match status" value="1"/>
</dbReference>
<keyword evidence="3 5" id="KW-0560">Oxidoreductase</keyword>
<evidence type="ECO:0000256" key="1">
    <source>
        <dbReference type="ARBA" id="ARBA00006484"/>
    </source>
</evidence>
<dbReference type="EMBL" id="LBBL01000289">
    <property type="protein sequence ID" value="KKF93003.1"/>
    <property type="molecule type" value="Genomic_DNA"/>
</dbReference>
<evidence type="ECO:0000313" key="6">
    <source>
        <dbReference type="Proteomes" id="UP000034841"/>
    </source>
</evidence>
<dbReference type="AlphaFoldDB" id="A0A0F8BKY0"/>
<evidence type="ECO:0000256" key="4">
    <source>
        <dbReference type="RuleBase" id="RU000363"/>
    </source>
</evidence>
<evidence type="ECO:0000256" key="2">
    <source>
        <dbReference type="ARBA" id="ARBA00022857"/>
    </source>
</evidence>
<dbReference type="SUPFAM" id="SSF51735">
    <property type="entry name" value="NAD(P)-binding Rossmann-fold domains"/>
    <property type="match status" value="1"/>
</dbReference>